<dbReference type="Proteomes" id="UP000298324">
    <property type="component" value="Unassembled WGS sequence"/>
</dbReference>
<dbReference type="Gene3D" id="3.40.50.280">
    <property type="entry name" value="Cobalamin-binding domain"/>
    <property type="match status" value="1"/>
</dbReference>
<feature type="domain" description="Radical SAM core" evidence="9">
    <location>
        <begin position="198"/>
        <end position="423"/>
    </location>
</feature>
<reference evidence="10 11" key="1">
    <citation type="journal article" date="2018" name="Environ. Microbiol.">
        <title>Novel energy conservation strategies and behaviour of Pelotomaculum schinkii driving syntrophic propionate catabolism.</title>
        <authorList>
            <person name="Hidalgo-Ahumada C.A.P."/>
            <person name="Nobu M.K."/>
            <person name="Narihiro T."/>
            <person name="Tamaki H."/>
            <person name="Liu W.T."/>
            <person name="Kamagata Y."/>
            <person name="Stams A.J.M."/>
            <person name="Imachi H."/>
            <person name="Sousa D.Z."/>
        </authorList>
    </citation>
    <scope>NUCLEOTIDE SEQUENCE [LARGE SCALE GENOMIC DNA]</scope>
    <source>
        <strain evidence="10 11">HH</strain>
    </source>
</reference>
<gene>
    <name evidence="10" type="primary">rimO_3</name>
    <name evidence="10" type="ORF">Psch_02828</name>
</gene>
<dbReference type="InterPro" id="IPR051198">
    <property type="entry name" value="BchE-like"/>
</dbReference>
<dbReference type="PROSITE" id="PS51918">
    <property type="entry name" value="RADICAL_SAM"/>
    <property type="match status" value="1"/>
</dbReference>
<keyword evidence="6" id="KW-0408">Iron</keyword>
<dbReference type="PANTHER" id="PTHR43409">
    <property type="entry name" value="ANAEROBIC MAGNESIUM-PROTOPORPHYRIN IX MONOMETHYL ESTER CYCLASE-RELATED"/>
    <property type="match status" value="1"/>
</dbReference>
<dbReference type="PANTHER" id="PTHR43409:SF7">
    <property type="entry name" value="BLL1977 PROTEIN"/>
    <property type="match status" value="1"/>
</dbReference>
<dbReference type="SUPFAM" id="SSF52242">
    <property type="entry name" value="Cobalamin (vitamin B12)-binding domain"/>
    <property type="match status" value="1"/>
</dbReference>
<evidence type="ECO:0000256" key="6">
    <source>
        <dbReference type="ARBA" id="ARBA00023004"/>
    </source>
</evidence>
<name>A0A4Y7RBT4_9FIRM</name>
<dbReference type="SFLD" id="SFLDG01123">
    <property type="entry name" value="methyltransferase_(Class_B)"/>
    <property type="match status" value="1"/>
</dbReference>
<keyword evidence="10" id="KW-0687">Ribonucleoprotein</keyword>
<dbReference type="InterPro" id="IPR007197">
    <property type="entry name" value="rSAM"/>
</dbReference>
<dbReference type="SFLD" id="SFLDG01082">
    <property type="entry name" value="B12-binding_domain_containing"/>
    <property type="match status" value="1"/>
</dbReference>
<dbReference type="InterPro" id="IPR036724">
    <property type="entry name" value="Cobalamin-bd_sf"/>
</dbReference>
<protein>
    <submittedName>
        <fullName evidence="10">Ribosomal protein S12 methylthiotransferase RimO</fullName>
        <ecNumber evidence="10">2.-.-.-</ecNumber>
    </submittedName>
</protein>
<dbReference type="InterPro" id="IPR023404">
    <property type="entry name" value="rSAM_horseshoe"/>
</dbReference>
<dbReference type="EC" id="2.-.-.-" evidence="10"/>
<dbReference type="CDD" id="cd01335">
    <property type="entry name" value="Radical_SAM"/>
    <property type="match status" value="1"/>
</dbReference>
<feature type="domain" description="B12-binding" evidence="8">
    <location>
        <begin position="15"/>
        <end position="154"/>
    </location>
</feature>
<evidence type="ECO:0000256" key="2">
    <source>
        <dbReference type="ARBA" id="ARBA00022603"/>
    </source>
</evidence>
<dbReference type="AlphaFoldDB" id="A0A4Y7RBT4"/>
<keyword evidence="5" id="KW-0479">Metal-binding</keyword>
<dbReference type="GO" id="GO:0046872">
    <property type="term" value="F:metal ion binding"/>
    <property type="evidence" value="ECO:0007669"/>
    <property type="project" value="UniProtKB-KW"/>
</dbReference>
<evidence type="ECO:0000313" key="10">
    <source>
        <dbReference type="EMBL" id="TEB05787.1"/>
    </source>
</evidence>
<dbReference type="SFLD" id="SFLDS00029">
    <property type="entry name" value="Radical_SAM"/>
    <property type="match status" value="1"/>
</dbReference>
<evidence type="ECO:0000256" key="1">
    <source>
        <dbReference type="ARBA" id="ARBA00001966"/>
    </source>
</evidence>
<evidence type="ECO:0000256" key="4">
    <source>
        <dbReference type="ARBA" id="ARBA00022691"/>
    </source>
</evidence>
<dbReference type="GO" id="GO:0016740">
    <property type="term" value="F:transferase activity"/>
    <property type="evidence" value="ECO:0007669"/>
    <property type="project" value="UniProtKB-KW"/>
</dbReference>
<comment type="cofactor">
    <cofactor evidence="1">
        <name>[4Fe-4S] cluster</name>
        <dbReference type="ChEBI" id="CHEBI:49883"/>
    </cofactor>
</comment>
<dbReference type="SUPFAM" id="SSF102114">
    <property type="entry name" value="Radical SAM enzymes"/>
    <property type="match status" value="1"/>
</dbReference>
<dbReference type="PROSITE" id="PS51332">
    <property type="entry name" value="B12_BINDING"/>
    <property type="match status" value="1"/>
</dbReference>
<dbReference type="CDD" id="cd02068">
    <property type="entry name" value="radical_SAM_B12_BD"/>
    <property type="match status" value="1"/>
</dbReference>
<keyword evidence="4" id="KW-0949">S-adenosyl-L-methionine</keyword>
<dbReference type="Pfam" id="PF04055">
    <property type="entry name" value="Radical_SAM"/>
    <property type="match status" value="1"/>
</dbReference>
<keyword evidence="10" id="KW-0689">Ribosomal protein</keyword>
<dbReference type="Gene3D" id="3.80.30.20">
    <property type="entry name" value="tm_1862 like domain"/>
    <property type="match status" value="1"/>
</dbReference>
<evidence type="ECO:0000256" key="3">
    <source>
        <dbReference type="ARBA" id="ARBA00022679"/>
    </source>
</evidence>
<sequence length="467" mass="53342">MADVVLVNPIIPSWYTEVLEVHPEKDWLKPPVGSPPLGLLYIAAYLVSRGYKVKVLDIMRKKIKKSEFIGFLEQEQPKIVGLVVFSEATVSVFEFCSSAKEWNPNVITVLGGPHVTFMDEETLQHEAVDIIVRGEGELSMAELADYFLQQRGSLNEIKGITYKMNTGKDVEIVRNPGRPYIKELDQLPFPLRTAIDMEEYPMPGTIITSRGCPGSCIFCAAGAISGGRYRTRGIDNVILEIEEMRRIFKIDYITVVDDTFTAFPERTRAFCHYYNKSNSGFAWGCESRVDDVSRELLTLMVESGCDAIQFGVESGVQSVLYSIRKNITVEQIEVAVRWAREAGIRFIACSFIIGHHSDTHDTVRQTLEFAKHLRDSYGVTPFFGMCTPYPGTYLYRNREKLGVTIYSKGWDTHQLIYSNISTKYLTRQDIQRWYYKASELFRDDIKKIENIRLRRSKHKSQSPNIIV</sequence>
<accession>A0A4Y7RBT4</accession>
<dbReference type="GO" id="GO:0031419">
    <property type="term" value="F:cobalamin binding"/>
    <property type="evidence" value="ECO:0007669"/>
    <property type="project" value="InterPro"/>
</dbReference>
<proteinExistence type="predicted"/>
<keyword evidence="3 10" id="KW-0808">Transferase</keyword>
<dbReference type="InterPro" id="IPR034466">
    <property type="entry name" value="Methyltransferase_Class_B"/>
</dbReference>
<dbReference type="SMART" id="SM00729">
    <property type="entry name" value="Elp3"/>
    <property type="match status" value="1"/>
</dbReference>
<dbReference type="GO" id="GO:0005840">
    <property type="term" value="C:ribosome"/>
    <property type="evidence" value="ECO:0007669"/>
    <property type="project" value="UniProtKB-KW"/>
</dbReference>
<dbReference type="RefSeq" id="WP_190258515.1">
    <property type="nucleotide sequence ID" value="NZ_QFGA01000002.1"/>
</dbReference>
<dbReference type="GO" id="GO:0051539">
    <property type="term" value="F:4 iron, 4 sulfur cluster binding"/>
    <property type="evidence" value="ECO:0007669"/>
    <property type="project" value="UniProtKB-KW"/>
</dbReference>
<keyword evidence="11" id="KW-1185">Reference proteome</keyword>
<evidence type="ECO:0000313" key="11">
    <source>
        <dbReference type="Proteomes" id="UP000298324"/>
    </source>
</evidence>
<keyword evidence="2" id="KW-0489">Methyltransferase</keyword>
<organism evidence="10 11">
    <name type="scientific">Pelotomaculum schinkii</name>
    <dbReference type="NCBI Taxonomy" id="78350"/>
    <lineage>
        <taxon>Bacteria</taxon>
        <taxon>Bacillati</taxon>
        <taxon>Bacillota</taxon>
        <taxon>Clostridia</taxon>
        <taxon>Eubacteriales</taxon>
        <taxon>Desulfotomaculaceae</taxon>
        <taxon>Pelotomaculum</taxon>
    </lineage>
</organism>
<dbReference type="EMBL" id="QFGA01000002">
    <property type="protein sequence ID" value="TEB05787.1"/>
    <property type="molecule type" value="Genomic_DNA"/>
</dbReference>
<comment type="caution">
    <text evidence="10">The sequence shown here is derived from an EMBL/GenBank/DDBJ whole genome shotgun (WGS) entry which is preliminary data.</text>
</comment>
<evidence type="ECO:0000259" key="9">
    <source>
        <dbReference type="PROSITE" id="PS51918"/>
    </source>
</evidence>
<evidence type="ECO:0000256" key="7">
    <source>
        <dbReference type="ARBA" id="ARBA00023014"/>
    </source>
</evidence>
<evidence type="ECO:0000256" key="5">
    <source>
        <dbReference type="ARBA" id="ARBA00022723"/>
    </source>
</evidence>
<dbReference type="InterPro" id="IPR006638">
    <property type="entry name" value="Elp3/MiaA/NifB-like_rSAM"/>
</dbReference>
<dbReference type="InterPro" id="IPR006158">
    <property type="entry name" value="Cobalamin-bd"/>
</dbReference>
<dbReference type="Pfam" id="PF02310">
    <property type="entry name" value="B12-binding"/>
    <property type="match status" value="1"/>
</dbReference>
<dbReference type="InterPro" id="IPR058240">
    <property type="entry name" value="rSAM_sf"/>
</dbReference>
<evidence type="ECO:0000259" key="8">
    <source>
        <dbReference type="PROSITE" id="PS51332"/>
    </source>
</evidence>
<keyword evidence="7" id="KW-0411">Iron-sulfur</keyword>